<gene>
    <name evidence="2" type="ORF">SAMN04489857_0867</name>
</gene>
<dbReference type="InterPro" id="IPR007842">
    <property type="entry name" value="HEPN_dom"/>
</dbReference>
<evidence type="ECO:0000259" key="1">
    <source>
        <dbReference type="Pfam" id="PF05168"/>
    </source>
</evidence>
<protein>
    <submittedName>
        <fullName evidence="2">HEPN domain-containing protein</fullName>
    </submittedName>
</protein>
<dbReference type="OrthoDB" id="3199498at2"/>
<feature type="domain" description="HEPN" evidence="1">
    <location>
        <begin position="92"/>
        <end position="196"/>
    </location>
</feature>
<dbReference type="GeneID" id="78500229"/>
<accession>A0A1H1LF69</accession>
<name>A0A1H1LF69_9ACTN</name>
<dbReference type="Gene3D" id="1.20.120.330">
    <property type="entry name" value="Nucleotidyltransferases domain 2"/>
    <property type="match status" value="1"/>
</dbReference>
<evidence type="ECO:0000313" key="3">
    <source>
        <dbReference type="Proteomes" id="UP000199480"/>
    </source>
</evidence>
<sequence>MGSLFTEHVFPRYVRRQVMKPQMNGFNDPTLRDFSLLDSSVLMNEELKGELFEEEFIRSFLNAAKELAAAGRRAIDRPGMYVMLKHSYAIPVLFLTRHCMELAIKRAIRKCGVEPKREHSLTKLWSSLLSRFPGQRCREDNRAIKNMGAFVGAVAGIDDNGISLRYPQDSSGRLTQDRPLFVNDEEVASYLEKFVEQLELIDFDSMRKDGR</sequence>
<dbReference type="RefSeq" id="WP_090862006.1">
    <property type="nucleotide sequence ID" value="NZ_LT629759.1"/>
</dbReference>
<dbReference type="AlphaFoldDB" id="A0A1H1LF69"/>
<dbReference type="Proteomes" id="UP000199480">
    <property type="component" value="Chromosome I"/>
</dbReference>
<evidence type="ECO:0000313" key="2">
    <source>
        <dbReference type="EMBL" id="SDR72519.1"/>
    </source>
</evidence>
<reference evidence="3" key="1">
    <citation type="submission" date="2016-10" db="EMBL/GenBank/DDBJ databases">
        <authorList>
            <person name="Varghese N."/>
            <person name="Submissions S."/>
        </authorList>
    </citation>
    <scope>NUCLEOTIDE SEQUENCE [LARGE SCALE GENOMIC DNA]</scope>
    <source>
        <strain evidence="3">DSM 22620</strain>
    </source>
</reference>
<dbReference type="Pfam" id="PF05168">
    <property type="entry name" value="HEPN"/>
    <property type="match status" value="1"/>
</dbReference>
<organism evidence="2 3">
    <name type="scientific">Parafannyhessea umbonata</name>
    <dbReference type="NCBI Taxonomy" id="604330"/>
    <lineage>
        <taxon>Bacteria</taxon>
        <taxon>Bacillati</taxon>
        <taxon>Actinomycetota</taxon>
        <taxon>Coriobacteriia</taxon>
        <taxon>Coriobacteriales</taxon>
        <taxon>Atopobiaceae</taxon>
        <taxon>Parafannyhessea</taxon>
    </lineage>
</organism>
<dbReference type="EMBL" id="LT629759">
    <property type="protein sequence ID" value="SDR72519.1"/>
    <property type="molecule type" value="Genomic_DNA"/>
</dbReference>
<proteinExistence type="predicted"/>